<proteinExistence type="predicted"/>
<organism evidence="1 2">
    <name type="scientific">Avena sativa</name>
    <name type="common">Oat</name>
    <dbReference type="NCBI Taxonomy" id="4498"/>
    <lineage>
        <taxon>Eukaryota</taxon>
        <taxon>Viridiplantae</taxon>
        <taxon>Streptophyta</taxon>
        <taxon>Embryophyta</taxon>
        <taxon>Tracheophyta</taxon>
        <taxon>Spermatophyta</taxon>
        <taxon>Magnoliopsida</taxon>
        <taxon>Liliopsida</taxon>
        <taxon>Poales</taxon>
        <taxon>Poaceae</taxon>
        <taxon>BOP clade</taxon>
        <taxon>Pooideae</taxon>
        <taxon>Poodae</taxon>
        <taxon>Poeae</taxon>
        <taxon>Poeae Chloroplast Group 1 (Aveneae type)</taxon>
        <taxon>Aveninae</taxon>
        <taxon>Avena</taxon>
    </lineage>
</organism>
<reference evidence="1" key="1">
    <citation type="submission" date="2021-05" db="EMBL/GenBank/DDBJ databases">
        <authorList>
            <person name="Scholz U."/>
            <person name="Mascher M."/>
            <person name="Fiebig A."/>
        </authorList>
    </citation>
    <scope>NUCLEOTIDE SEQUENCE [LARGE SCALE GENOMIC DNA]</scope>
</reference>
<protein>
    <submittedName>
        <fullName evidence="1">Uncharacterized protein</fullName>
    </submittedName>
</protein>
<name>A0ACD5U3K6_AVESA</name>
<dbReference type="Proteomes" id="UP001732700">
    <property type="component" value="Chromosome 1D"/>
</dbReference>
<dbReference type="EnsemblPlants" id="AVESA.00010b.r2.1DG0174580.1">
    <property type="protein sequence ID" value="AVESA.00010b.r2.1DG0174580.1.CDS"/>
    <property type="gene ID" value="AVESA.00010b.r2.1DG0174580"/>
</dbReference>
<evidence type="ECO:0000313" key="1">
    <source>
        <dbReference type="EnsemblPlants" id="AVESA.00010b.r2.1DG0174580.1.CDS"/>
    </source>
</evidence>
<keyword evidence="2" id="KW-1185">Reference proteome</keyword>
<reference evidence="1" key="2">
    <citation type="submission" date="2025-09" db="UniProtKB">
        <authorList>
            <consortium name="EnsemblPlants"/>
        </authorList>
    </citation>
    <scope>IDENTIFICATION</scope>
</reference>
<accession>A0ACD5U3K6</accession>
<evidence type="ECO:0000313" key="2">
    <source>
        <dbReference type="Proteomes" id="UP001732700"/>
    </source>
</evidence>
<sequence>MYILQKHPLHQPARPVRFPNLVSLRSGRGPNPRSPAPSEASCLNYPAHPSVLSKPCRVPLLFISREEEGEEEREGFGRRQAAAMGDGRAGGSNRPAWLQQYELVGKIGEGTYGLVFLARLKPTHPQAAGRRGSPIAIKKFKQSKEGDGVSPTAIREIMLLREINHENVVKLVNVHINHADMSLYLAFDYAEHDLYEVIRHHREKLNLAINQYTVKSLLWQLLNGLNCLHSNWIIHRDLKPSNILVMGDGEEHGIIKIADFGLARIYQAPLKPLSDNGVVVTIWYRAPELLLGAKHYTSAVDMWAVGCIFAELLTLKPLFQGVEAKATPNPFQLDQLDKIFKVLGHPTVEKWPTLANLPCWQNDQQHIQGHKYENTGLHTIVHLPQKGPAFDLLSRMLEYDPRKRITAAQALEHEYFRMDPLPGRNALIPSQPGEKIVTYPVRPVDTSTDFEGTTSLQPTQPPSGNAPPGGQPVPRQLPRQMQQQPMGGMPRIPAGANMGAFGAAPQAGMVGMNPGNIPMQRGAGGQAHPHQLRRKADQQGMGMQNPGYPQQKRRF</sequence>